<keyword evidence="7" id="KW-1185">Reference proteome</keyword>
<comment type="function">
    <text evidence="4">RNA helicase.</text>
</comment>
<keyword evidence="1 4" id="KW-0547">Nucleotide-binding</keyword>
<proteinExistence type="inferred from homology"/>
<dbReference type="AlphaFoldDB" id="A0AAV1W872"/>
<evidence type="ECO:0000256" key="4">
    <source>
        <dbReference type="RuleBase" id="RU365068"/>
    </source>
</evidence>
<evidence type="ECO:0000313" key="6">
    <source>
        <dbReference type="EMBL" id="CAL0305067.1"/>
    </source>
</evidence>
<dbReference type="GO" id="GO:0003723">
    <property type="term" value="F:RNA binding"/>
    <property type="evidence" value="ECO:0007669"/>
    <property type="project" value="UniProtKB-UniRule"/>
</dbReference>
<dbReference type="SMART" id="SM00487">
    <property type="entry name" value="DEXDc"/>
    <property type="match status" value="1"/>
</dbReference>
<dbReference type="InterPro" id="IPR014001">
    <property type="entry name" value="Helicase_ATP-bd"/>
</dbReference>
<evidence type="ECO:0000313" key="7">
    <source>
        <dbReference type="Proteomes" id="UP001497480"/>
    </source>
</evidence>
<dbReference type="InterPro" id="IPR000629">
    <property type="entry name" value="RNA-helicase_DEAD-box_CS"/>
</dbReference>
<evidence type="ECO:0000256" key="2">
    <source>
        <dbReference type="ARBA" id="ARBA00022801"/>
    </source>
</evidence>
<dbReference type="EMBL" id="CAXHTB010000004">
    <property type="protein sequence ID" value="CAL0305067.1"/>
    <property type="molecule type" value="Genomic_DNA"/>
</dbReference>
<gene>
    <name evidence="6" type="ORF">LLUT_LOCUS6127</name>
</gene>
<dbReference type="PANTHER" id="PTHR24031">
    <property type="entry name" value="RNA HELICASE"/>
    <property type="match status" value="1"/>
</dbReference>
<sequence length="296" mass="33570">MTDIQRASLPHALCGCDILGAAKTSSGKTLAFIILVLEKLYRERWGPEDGVGSIIISPTRELAGQLFDVLKSVGKHHNFSAGLLIGGRKDVDMEKEHVNELNILICTPSRLLQHMDETPNFDCSQMQVLVLDEADRILDSGFKRELNAIISQLPKCRQTLLFSATQTKSVQDLARLSLTDPEYLSVHEESVTATPTLLKQIVMVVPLDQKLDMLWRFIKTHLQSKILVFLSSCKQSSLQGGRLYEYANNKLVFKIWFLIVRNKNKLFRVARHSFGEPSLRRKEKTLRENKNVKLTL</sequence>
<feature type="domain" description="Helicase ATP-binding" evidence="5">
    <location>
        <begin position="9"/>
        <end position="184"/>
    </location>
</feature>
<dbReference type="EC" id="3.6.4.13" evidence="4"/>
<keyword evidence="3 4" id="KW-0067">ATP-binding</keyword>
<reference evidence="6 7" key="1">
    <citation type="submission" date="2024-03" db="EMBL/GenBank/DDBJ databases">
        <authorList>
            <person name="Martinez-Hernandez J."/>
        </authorList>
    </citation>
    <scope>NUCLEOTIDE SEQUENCE [LARGE SCALE GENOMIC DNA]</scope>
</reference>
<accession>A0AAV1W872</accession>
<keyword evidence="2 4" id="KW-0378">Hydrolase</keyword>
<dbReference type="Pfam" id="PF00270">
    <property type="entry name" value="DEAD"/>
    <property type="match status" value="1"/>
</dbReference>
<evidence type="ECO:0000256" key="1">
    <source>
        <dbReference type="ARBA" id="ARBA00022741"/>
    </source>
</evidence>
<dbReference type="PROSITE" id="PS51192">
    <property type="entry name" value="HELICASE_ATP_BIND_1"/>
    <property type="match status" value="1"/>
</dbReference>
<keyword evidence="4" id="KW-0347">Helicase</keyword>
<keyword evidence="4" id="KW-0694">RNA-binding</keyword>
<comment type="domain">
    <text evidence="4">The Q motif is unique to and characteristic of the DEAD box family of RNA helicases and controls ATP binding and hydrolysis.</text>
</comment>
<comment type="similarity">
    <text evidence="4">Belongs to the DEAD box helicase family.</text>
</comment>
<dbReference type="Gene3D" id="3.40.50.300">
    <property type="entry name" value="P-loop containing nucleotide triphosphate hydrolases"/>
    <property type="match status" value="1"/>
</dbReference>
<dbReference type="GO" id="GO:0003724">
    <property type="term" value="F:RNA helicase activity"/>
    <property type="evidence" value="ECO:0007669"/>
    <property type="project" value="UniProtKB-EC"/>
</dbReference>
<comment type="caution">
    <text evidence="6">The sequence shown here is derived from an EMBL/GenBank/DDBJ whole genome shotgun (WGS) entry which is preliminary data.</text>
</comment>
<dbReference type="PROSITE" id="PS00039">
    <property type="entry name" value="DEAD_ATP_HELICASE"/>
    <property type="match status" value="1"/>
</dbReference>
<dbReference type="CDD" id="cd17941">
    <property type="entry name" value="DEADc_DDX10"/>
    <property type="match status" value="1"/>
</dbReference>
<organism evidence="6 7">
    <name type="scientific">Lupinus luteus</name>
    <name type="common">European yellow lupine</name>
    <dbReference type="NCBI Taxonomy" id="3873"/>
    <lineage>
        <taxon>Eukaryota</taxon>
        <taxon>Viridiplantae</taxon>
        <taxon>Streptophyta</taxon>
        <taxon>Embryophyta</taxon>
        <taxon>Tracheophyta</taxon>
        <taxon>Spermatophyta</taxon>
        <taxon>Magnoliopsida</taxon>
        <taxon>eudicotyledons</taxon>
        <taxon>Gunneridae</taxon>
        <taxon>Pentapetalae</taxon>
        <taxon>rosids</taxon>
        <taxon>fabids</taxon>
        <taxon>Fabales</taxon>
        <taxon>Fabaceae</taxon>
        <taxon>Papilionoideae</taxon>
        <taxon>50 kb inversion clade</taxon>
        <taxon>genistoids sensu lato</taxon>
        <taxon>core genistoids</taxon>
        <taxon>Genisteae</taxon>
        <taxon>Lupinus</taxon>
    </lineage>
</organism>
<dbReference type="GO" id="GO:0016787">
    <property type="term" value="F:hydrolase activity"/>
    <property type="evidence" value="ECO:0007669"/>
    <property type="project" value="UniProtKB-KW"/>
</dbReference>
<dbReference type="Proteomes" id="UP001497480">
    <property type="component" value="Unassembled WGS sequence"/>
</dbReference>
<name>A0AAV1W872_LUPLU</name>
<comment type="catalytic activity">
    <reaction evidence="4">
        <text>ATP + H2O = ADP + phosphate + H(+)</text>
        <dbReference type="Rhea" id="RHEA:13065"/>
        <dbReference type="ChEBI" id="CHEBI:15377"/>
        <dbReference type="ChEBI" id="CHEBI:15378"/>
        <dbReference type="ChEBI" id="CHEBI:30616"/>
        <dbReference type="ChEBI" id="CHEBI:43474"/>
        <dbReference type="ChEBI" id="CHEBI:456216"/>
        <dbReference type="EC" id="3.6.4.13"/>
    </reaction>
</comment>
<dbReference type="InterPro" id="IPR027417">
    <property type="entry name" value="P-loop_NTPase"/>
</dbReference>
<evidence type="ECO:0000256" key="3">
    <source>
        <dbReference type="ARBA" id="ARBA00022840"/>
    </source>
</evidence>
<evidence type="ECO:0000259" key="5">
    <source>
        <dbReference type="PROSITE" id="PS51192"/>
    </source>
</evidence>
<dbReference type="GO" id="GO:0005524">
    <property type="term" value="F:ATP binding"/>
    <property type="evidence" value="ECO:0007669"/>
    <property type="project" value="UniProtKB-UniRule"/>
</dbReference>
<dbReference type="InterPro" id="IPR011545">
    <property type="entry name" value="DEAD/DEAH_box_helicase_dom"/>
</dbReference>
<dbReference type="SUPFAM" id="SSF52540">
    <property type="entry name" value="P-loop containing nucleoside triphosphate hydrolases"/>
    <property type="match status" value="1"/>
</dbReference>
<protein>
    <recommendedName>
        <fullName evidence="4">ATP-dependent RNA helicase</fullName>
        <ecNumber evidence="4">3.6.4.13</ecNumber>
    </recommendedName>
</protein>